<comment type="caution">
    <text evidence="1">The sequence shown here is derived from an EMBL/GenBank/DDBJ whole genome shotgun (WGS) entry which is preliminary data.</text>
</comment>
<proteinExistence type="predicted"/>
<evidence type="ECO:0008006" key="2">
    <source>
        <dbReference type="Google" id="ProtNLM"/>
    </source>
</evidence>
<dbReference type="AlphaFoldDB" id="X0X0B7"/>
<protein>
    <recommendedName>
        <fullName evidence="2">Rubredoxin-like domain-containing protein</fullName>
    </recommendedName>
</protein>
<name>X0X0B7_9ZZZZ</name>
<evidence type="ECO:0000313" key="1">
    <source>
        <dbReference type="EMBL" id="GAG36425.1"/>
    </source>
</evidence>
<dbReference type="EMBL" id="BARS01049759">
    <property type="protein sequence ID" value="GAG36425.1"/>
    <property type="molecule type" value="Genomic_DNA"/>
</dbReference>
<gene>
    <name evidence="1" type="ORF">S01H1_74379</name>
</gene>
<accession>X0X0B7</accession>
<reference evidence="1" key="1">
    <citation type="journal article" date="2014" name="Front. Microbiol.">
        <title>High frequency of phylogenetically diverse reductive dehalogenase-homologous genes in deep subseafloor sedimentary metagenomes.</title>
        <authorList>
            <person name="Kawai M."/>
            <person name="Futagami T."/>
            <person name="Toyoda A."/>
            <person name="Takaki Y."/>
            <person name="Nishi S."/>
            <person name="Hori S."/>
            <person name="Arai W."/>
            <person name="Tsubouchi T."/>
            <person name="Morono Y."/>
            <person name="Uchiyama I."/>
            <person name="Ito T."/>
            <person name="Fujiyama A."/>
            <person name="Inagaki F."/>
            <person name="Takami H."/>
        </authorList>
    </citation>
    <scope>NUCLEOTIDE SEQUENCE</scope>
    <source>
        <strain evidence="1">Expedition CK06-06</strain>
    </source>
</reference>
<sequence length="47" mass="5427">MDDKMKCNGCGFPYAVLRMQDLVFCPLCDSMDVEHYGKKEIDEPEKP</sequence>
<organism evidence="1">
    <name type="scientific">marine sediment metagenome</name>
    <dbReference type="NCBI Taxonomy" id="412755"/>
    <lineage>
        <taxon>unclassified sequences</taxon>
        <taxon>metagenomes</taxon>
        <taxon>ecological metagenomes</taxon>
    </lineage>
</organism>